<protein>
    <submittedName>
        <fullName evidence="1">Glutathione S-transferase C-terminal-like protein</fullName>
    </submittedName>
</protein>
<comment type="caution">
    <text evidence="1">The sequence shown here is derived from an EMBL/GenBank/DDBJ whole genome shotgun (WGS) entry which is preliminary data.</text>
</comment>
<evidence type="ECO:0000313" key="2">
    <source>
        <dbReference type="Proteomes" id="UP000790377"/>
    </source>
</evidence>
<reference evidence="1" key="1">
    <citation type="journal article" date="2021" name="New Phytol.">
        <title>Evolutionary innovations through gain and loss of genes in the ectomycorrhizal Boletales.</title>
        <authorList>
            <person name="Wu G."/>
            <person name="Miyauchi S."/>
            <person name="Morin E."/>
            <person name="Kuo A."/>
            <person name="Drula E."/>
            <person name="Varga T."/>
            <person name="Kohler A."/>
            <person name="Feng B."/>
            <person name="Cao Y."/>
            <person name="Lipzen A."/>
            <person name="Daum C."/>
            <person name="Hundley H."/>
            <person name="Pangilinan J."/>
            <person name="Johnson J."/>
            <person name="Barry K."/>
            <person name="LaButti K."/>
            <person name="Ng V."/>
            <person name="Ahrendt S."/>
            <person name="Min B."/>
            <person name="Choi I.G."/>
            <person name="Park H."/>
            <person name="Plett J.M."/>
            <person name="Magnuson J."/>
            <person name="Spatafora J.W."/>
            <person name="Nagy L.G."/>
            <person name="Henrissat B."/>
            <person name="Grigoriev I.V."/>
            <person name="Yang Z.L."/>
            <person name="Xu J."/>
            <person name="Martin F.M."/>
        </authorList>
    </citation>
    <scope>NUCLEOTIDE SEQUENCE</scope>
    <source>
        <strain evidence="1">ATCC 28755</strain>
    </source>
</reference>
<dbReference type="EMBL" id="MU267817">
    <property type="protein sequence ID" value="KAH7908516.1"/>
    <property type="molecule type" value="Genomic_DNA"/>
</dbReference>
<accession>A0ACB8A5M5</accession>
<name>A0ACB8A5M5_9AGAM</name>
<keyword evidence="2" id="KW-1185">Reference proteome</keyword>
<gene>
    <name evidence="1" type="ORF">BJ138DRAFT_1091113</name>
</gene>
<sequence length="236" mass="26391">MAVQQITSYRFKASPYGHRVELALAEAKAPHKVYDVDLFNKPEWFVSQINPAGKVPVITYGGPDVAPENPSPLSEKIAESGVILEFIADLYPDSGLLPKDPVARAKVRFFIETVSSKFLPPIFAWSKGQETVENVLKGVDTIQDLLSESGEFAVGNTYTIADAAIIPFIAGLKISYENDIGNYTPGEGHRLGSELQKTQYAKFMRYSQSMLERQSTKDTFDVEHVTDFYRMIYPRK</sequence>
<evidence type="ECO:0000313" key="1">
    <source>
        <dbReference type="EMBL" id="KAH7908516.1"/>
    </source>
</evidence>
<dbReference type="Proteomes" id="UP000790377">
    <property type="component" value="Unassembled WGS sequence"/>
</dbReference>
<organism evidence="1 2">
    <name type="scientific">Hygrophoropsis aurantiaca</name>
    <dbReference type="NCBI Taxonomy" id="72124"/>
    <lineage>
        <taxon>Eukaryota</taxon>
        <taxon>Fungi</taxon>
        <taxon>Dikarya</taxon>
        <taxon>Basidiomycota</taxon>
        <taxon>Agaricomycotina</taxon>
        <taxon>Agaricomycetes</taxon>
        <taxon>Agaricomycetidae</taxon>
        <taxon>Boletales</taxon>
        <taxon>Coniophorineae</taxon>
        <taxon>Hygrophoropsidaceae</taxon>
        <taxon>Hygrophoropsis</taxon>
    </lineage>
</organism>
<proteinExistence type="predicted"/>